<protein>
    <submittedName>
        <fullName evidence="2">Uncharacterized protein</fullName>
    </submittedName>
</protein>
<comment type="caution">
    <text evidence="2">The sequence shown here is derived from an EMBL/GenBank/DDBJ whole genome shotgun (WGS) entry which is preliminary data.</text>
</comment>
<sequence>MDISLGAVLMENYINQIENQGRYLVGLDFCGPEYQNRISHLSSTGYTTPGSFQSDLQSIKNNQEPTKNSFQAPLHLCFDISSNSDELPKSKEWDLYNNVNINVNYNNKITDFANGRNSLINESVFKHKMITKIRKQTEQFTKALHQLHHLGKWLNYSKMEMKIDKKIVTNGIKLKSLNFGKEKQNSLNKRNNDTNGSSMNIEYLSGENMIGKVYGFKISNLYPIVTITEERNGEKNLKKNTRSLYKTSVENCQNDDLISENVDCLCELLGNSNCLEISKKMVMHKGGYSKNTREVSRNEPNTRPKKPSMGLIWGEFFSLKKQDTIKDINKDENSGNENSDKNSHPVFNDSSNTEMFIYGKKDFNHCLDLKFLHVFNDKYLLVLGYPQTIKSKEDTNKTRKLFNGDYELSKEDQIVTLMVERMFFLADIVIFPHYYDNVETDILKDNDGVLAQIKKETLRNQTNTSKNPLQANFEPEDSKRNKLKKMIFHNNKTHHNDEIDINECYTQGECVNSCGLSLLSLRYPIKNKRVDETECRYNKFDIVGEQISTLWFKNKNKASEFTNYLEELKFLSRQEFLEEADLYLKLDDIIGCTK</sequence>
<dbReference type="EMBL" id="MBFT01000071">
    <property type="protein sequence ID" value="PVU98649.1"/>
    <property type="molecule type" value="Genomic_DNA"/>
</dbReference>
<keyword evidence="3" id="KW-1185">Reference proteome</keyword>
<evidence type="ECO:0000256" key="1">
    <source>
        <dbReference type="SAM" id="MobiDB-lite"/>
    </source>
</evidence>
<feature type="compositionally biased region" description="Basic and acidic residues" evidence="1">
    <location>
        <begin position="328"/>
        <end position="343"/>
    </location>
</feature>
<organism evidence="2 3">
    <name type="scientific">Furculomyces boomerangus</name>
    <dbReference type="NCBI Taxonomy" id="61424"/>
    <lineage>
        <taxon>Eukaryota</taxon>
        <taxon>Fungi</taxon>
        <taxon>Fungi incertae sedis</taxon>
        <taxon>Zoopagomycota</taxon>
        <taxon>Kickxellomycotina</taxon>
        <taxon>Harpellomycetes</taxon>
        <taxon>Harpellales</taxon>
        <taxon>Harpellaceae</taxon>
        <taxon>Furculomyces</taxon>
    </lineage>
</organism>
<reference evidence="2 3" key="1">
    <citation type="journal article" date="2018" name="MBio">
        <title>Comparative Genomics Reveals the Core Gene Toolbox for the Fungus-Insect Symbiosis.</title>
        <authorList>
            <person name="Wang Y."/>
            <person name="Stata M."/>
            <person name="Wang W."/>
            <person name="Stajich J.E."/>
            <person name="White M.M."/>
            <person name="Moncalvo J.M."/>
        </authorList>
    </citation>
    <scope>NUCLEOTIDE SEQUENCE [LARGE SCALE GENOMIC DNA]</scope>
    <source>
        <strain evidence="2 3">AUS-77-4</strain>
    </source>
</reference>
<feature type="region of interest" description="Disordered" evidence="1">
    <location>
        <begin position="288"/>
        <end position="309"/>
    </location>
</feature>
<evidence type="ECO:0000313" key="3">
    <source>
        <dbReference type="Proteomes" id="UP000245699"/>
    </source>
</evidence>
<name>A0A2T9Z252_9FUNG</name>
<evidence type="ECO:0000313" key="2">
    <source>
        <dbReference type="EMBL" id="PVU98649.1"/>
    </source>
</evidence>
<accession>A0A2T9Z252</accession>
<proteinExistence type="predicted"/>
<dbReference type="Proteomes" id="UP000245699">
    <property type="component" value="Unassembled WGS sequence"/>
</dbReference>
<dbReference type="AlphaFoldDB" id="A0A2T9Z252"/>
<feature type="region of interest" description="Disordered" evidence="1">
    <location>
        <begin position="328"/>
        <end position="347"/>
    </location>
</feature>
<feature type="compositionally biased region" description="Basic and acidic residues" evidence="1">
    <location>
        <begin position="291"/>
        <end position="302"/>
    </location>
</feature>
<gene>
    <name evidence="2" type="ORF">BB559_001386</name>
</gene>